<dbReference type="OrthoDB" id="6198264at2"/>
<sequence>MKTFNLIFTLLLASSLVLAFSTVKDSTNIDLQRTFGIFKVLSDNSTIEMDGTIGSYSLSNFNSLKKAFPDVSKINIRNCDGSSDDEINLQLSARIHREGINTHVMDNGEISSGGVDFFIAGVQRSKGNNTKIGVHSWSSEEDTATDFPEGHRYHLPYIKYYVSVGFTQQQAEDFYYFTINAAPADAIHWMTEDELFKYNILTR</sequence>
<dbReference type="RefSeq" id="WP_092135634.1">
    <property type="nucleotide sequence ID" value="NZ_FNQK01000017.1"/>
</dbReference>
<evidence type="ECO:0000313" key="3">
    <source>
        <dbReference type="Proteomes" id="UP000198846"/>
    </source>
</evidence>
<proteinExistence type="predicted"/>
<keyword evidence="1" id="KW-0732">Signal</keyword>
<keyword evidence="3" id="KW-1185">Reference proteome</keyword>
<dbReference type="EMBL" id="FNQK01000017">
    <property type="protein sequence ID" value="SEA53468.1"/>
    <property type="molecule type" value="Genomic_DNA"/>
</dbReference>
<organism evidence="2 3">
    <name type="scientific">Bizionia paragorgiae</name>
    <dbReference type="NCBI Taxonomy" id="283786"/>
    <lineage>
        <taxon>Bacteria</taxon>
        <taxon>Pseudomonadati</taxon>
        <taxon>Bacteroidota</taxon>
        <taxon>Flavobacteriia</taxon>
        <taxon>Flavobacteriales</taxon>
        <taxon>Flavobacteriaceae</taxon>
        <taxon>Bizionia</taxon>
    </lineage>
</organism>
<evidence type="ECO:0000256" key="1">
    <source>
        <dbReference type="SAM" id="SignalP"/>
    </source>
</evidence>
<gene>
    <name evidence="2" type="ORF">SAMN04487990_11720</name>
</gene>
<accession>A0A1H4BZ85</accession>
<name>A0A1H4BZ85_BIZPA</name>
<dbReference type="AlphaFoldDB" id="A0A1H4BZ85"/>
<protein>
    <recommendedName>
        <fullName evidence="4">Alpha/beta hydrolase</fullName>
    </recommendedName>
</protein>
<reference evidence="2 3" key="1">
    <citation type="submission" date="2016-10" db="EMBL/GenBank/DDBJ databases">
        <authorList>
            <person name="de Groot N.N."/>
        </authorList>
    </citation>
    <scope>NUCLEOTIDE SEQUENCE [LARGE SCALE GENOMIC DNA]</scope>
    <source>
        <strain evidence="2 3">DSM 23842</strain>
    </source>
</reference>
<evidence type="ECO:0008006" key="4">
    <source>
        <dbReference type="Google" id="ProtNLM"/>
    </source>
</evidence>
<dbReference type="Proteomes" id="UP000198846">
    <property type="component" value="Unassembled WGS sequence"/>
</dbReference>
<evidence type="ECO:0000313" key="2">
    <source>
        <dbReference type="EMBL" id="SEA53468.1"/>
    </source>
</evidence>
<feature type="signal peptide" evidence="1">
    <location>
        <begin position="1"/>
        <end position="19"/>
    </location>
</feature>
<feature type="chain" id="PRO_5011656426" description="Alpha/beta hydrolase" evidence="1">
    <location>
        <begin position="20"/>
        <end position="203"/>
    </location>
</feature>